<protein>
    <submittedName>
        <fullName evidence="1">Uncharacterized protein</fullName>
    </submittedName>
</protein>
<evidence type="ECO:0000313" key="1">
    <source>
        <dbReference type="EMBL" id="MDQ0361876.1"/>
    </source>
</evidence>
<dbReference type="EMBL" id="JAUSUR010000004">
    <property type="protein sequence ID" value="MDQ0361876.1"/>
    <property type="molecule type" value="Genomic_DNA"/>
</dbReference>
<name>A0ABU0E4P1_9FIRM</name>
<dbReference type="Proteomes" id="UP001230220">
    <property type="component" value="Unassembled WGS sequence"/>
</dbReference>
<keyword evidence="2" id="KW-1185">Reference proteome</keyword>
<dbReference type="RefSeq" id="WP_307408979.1">
    <property type="nucleotide sequence ID" value="NZ_JAUSUR010000004.1"/>
</dbReference>
<gene>
    <name evidence="1" type="ORF">J2S15_002626</name>
</gene>
<sequence length="85" mass="9467">MSYVKPQTVSGTTTNVRIIYDGGENDFSVAIVNWKGREMFAMRWNGDKEKQLGFPVMGKTPLWLVLPEGIAKEGVNSIISKVYNG</sequence>
<evidence type="ECO:0000313" key="2">
    <source>
        <dbReference type="Proteomes" id="UP001230220"/>
    </source>
</evidence>
<comment type="caution">
    <text evidence="1">The sequence shown here is derived from an EMBL/GenBank/DDBJ whole genome shotgun (WGS) entry which is preliminary data.</text>
</comment>
<organism evidence="1 2">
    <name type="scientific">Breznakia pachnodae</name>
    <dbReference type="NCBI Taxonomy" id="265178"/>
    <lineage>
        <taxon>Bacteria</taxon>
        <taxon>Bacillati</taxon>
        <taxon>Bacillota</taxon>
        <taxon>Erysipelotrichia</taxon>
        <taxon>Erysipelotrichales</taxon>
        <taxon>Erysipelotrichaceae</taxon>
        <taxon>Breznakia</taxon>
    </lineage>
</organism>
<accession>A0ABU0E4P1</accession>
<proteinExistence type="predicted"/>
<reference evidence="1 2" key="1">
    <citation type="submission" date="2023-07" db="EMBL/GenBank/DDBJ databases">
        <title>Genomic Encyclopedia of Type Strains, Phase IV (KMG-IV): sequencing the most valuable type-strain genomes for metagenomic binning, comparative biology and taxonomic classification.</title>
        <authorList>
            <person name="Goeker M."/>
        </authorList>
    </citation>
    <scope>NUCLEOTIDE SEQUENCE [LARGE SCALE GENOMIC DNA]</scope>
    <source>
        <strain evidence="1 2">DSM 16784</strain>
    </source>
</reference>